<dbReference type="UniPathway" id="UPA00051">
    <property type="reaction ID" value="UER00465"/>
</dbReference>
<keyword evidence="9" id="KW-0560">Oxidoreductase</keyword>
<dbReference type="GO" id="GO:0050661">
    <property type="term" value="F:NADP binding"/>
    <property type="evidence" value="ECO:0007669"/>
    <property type="project" value="InterPro"/>
</dbReference>
<dbReference type="SUPFAM" id="SSF55021">
    <property type="entry name" value="ACT-like"/>
    <property type="match status" value="1"/>
</dbReference>
<dbReference type="PIRSF" id="PIRSF000098">
    <property type="entry name" value="Homoser_dehydrog"/>
    <property type="match status" value="1"/>
</dbReference>
<dbReference type="InterPro" id="IPR019811">
    <property type="entry name" value="HDH_CS"/>
</dbReference>
<dbReference type="SUPFAM" id="SSF51735">
    <property type="entry name" value="NAD(P)-binding Rossmann-fold domains"/>
    <property type="match status" value="1"/>
</dbReference>
<evidence type="ECO:0000256" key="10">
    <source>
        <dbReference type="ARBA" id="ARBA00023167"/>
    </source>
</evidence>
<keyword evidence="10" id="KW-0486">Methionine biosynthesis</keyword>
<accession>A0A0F9KVX1</accession>
<organism evidence="12">
    <name type="scientific">marine sediment metagenome</name>
    <dbReference type="NCBI Taxonomy" id="412755"/>
    <lineage>
        <taxon>unclassified sequences</taxon>
        <taxon>metagenomes</taxon>
        <taxon>ecological metagenomes</taxon>
    </lineage>
</organism>
<gene>
    <name evidence="12" type="ORF">LCGC14_1278450</name>
</gene>
<dbReference type="PANTHER" id="PTHR43331:SF1">
    <property type="entry name" value="HOMOSERINE DEHYDROGENASE"/>
    <property type="match status" value="1"/>
</dbReference>
<dbReference type="GO" id="GO:0009086">
    <property type="term" value="P:methionine biosynthetic process"/>
    <property type="evidence" value="ECO:0007669"/>
    <property type="project" value="UniProtKB-KW"/>
</dbReference>
<dbReference type="CDD" id="cd04881">
    <property type="entry name" value="ACT_HSDH-Hom"/>
    <property type="match status" value="1"/>
</dbReference>
<evidence type="ECO:0000256" key="1">
    <source>
        <dbReference type="ARBA" id="ARBA00005056"/>
    </source>
</evidence>
<feature type="domain" description="ACT" evidence="11">
    <location>
        <begin position="353"/>
        <end position="434"/>
    </location>
</feature>
<comment type="pathway">
    <text evidence="1">Amino-acid biosynthesis; L-threonine biosynthesis; L-threonine from L-aspartate: step 3/5.</text>
</comment>
<dbReference type="EMBL" id="LAZR01007247">
    <property type="protein sequence ID" value="KKM86494.1"/>
    <property type="molecule type" value="Genomic_DNA"/>
</dbReference>
<protein>
    <recommendedName>
        <fullName evidence="5">Homoserine dehydrogenase</fullName>
        <ecNumber evidence="4">1.1.1.3</ecNumber>
    </recommendedName>
</protein>
<dbReference type="InterPro" id="IPR016204">
    <property type="entry name" value="HDH"/>
</dbReference>
<evidence type="ECO:0000259" key="11">
    <source>
        <dbReference type="PROSITE" id="PS51671"/>
    </source>
</evidence>
<evidence type="ECO:0000256" key="5">
    <source>
        <dbReference type="ARBA" id="ARBA00013376"/>
    </source>
</evidence>
<dbReference type="InterPro" id="IPR002912">
    <property type="entry name" value="ACT_dom"/>
</dbReference>
<proteinExistence type="inferred from homology"/>
<evidence type="ECO:0000256" key="3">
    <source>
        <dbReference type="ARBA" id="ARBA00006753"/>
    </source>
</evidence>
<dbReference type="PROSITE" id="PS51671">
    <property type="entry name" value="ACT"/>
    <property type="match status" value="1"/>
</dbReference>
<dbReference type="InterPro" id="IPR036291">
    <property type="entry name" value="NAD(P)-bd_dom_sf"/>
</dbReference>
<reference evidence="12" key="1">
    <citation type="journal article" date="2015" name="Nature">
        <title>Complex archaea that bridge the gap between prokaryotes and eukaryotes.</title>
        <authorList>
            <person name="Spang A."/>
            <person name="Saw J.H."/>
            <person name="Jorgensen S.L."/>
            <person name="Zaremba-Niedzwiedzka K."/>
            <person name="Martijn J."/>
            <person name="Lind A.E."/>
            <person name="van Eijk R."/>
            <person name="Schleper C."/>
            <person name="Guy L."/>
            <person name="Ettema T.J."/>
        </authorList>
    </citation>
    <scope>NUCLEOTIDE SEQUENCE</scope>
</reference>
<evidence type="ECO:0000256" key="4">
    <source>
        <dbReference type="ARBA" id="ARBA00013213"/>
    </source>
</evidence>
<evidence type="ECO:0000313" key="12">
    <source>
        <dbReference type="EMBL" id="KKM86494.1"/>
    </source>
</evidence>
<dbReference type="GO" id="GO:0009088">
    <property type="term" value="P:threonine biosynthetic process"/>
    <property type="evidence" value="ECO:0007669"/>
    <property type="project" value="UniProtKB-UniPathway"/>
</dbReference>
<dbReference type="FunFam" id="3.30.360.10:FF:000005">
    <property type="entry name" value="Homoserine dehydrogenase"/>
    <property type="match status" value="1"/>
</dbReference>
<keyword evidence="7" id="KW-0791">Threonine biosynthesis</keyword>
<dbReference type="PROSITE" id="PS01042">
    <property type="entry name" value="HOMOSER_DHGENASE"/>
    <property type="match status" value="1"/>
</dbReference>
<dbReference type="InterPro" id="IPR045865">
    <property type="entry name" value="ACT-like_dom_sf"/>
</dbReference>
<name>A0A0F9KVX1_9ZZZZ</name>
<evidence type="ECO:0000256" key="2">
    <source>
        <dbReference type="ARBA" id="ARBA00005062"/>
    </source>
</evidence>
<sequence>MKTVNVGLIGFGTVGSGVAKILIENPSTLAEKLDRRIVLRGVADRNIDKRKELNWPRNIAVTQDADEILDNPEINIIVELIGGIHPAKEIITKGLQNGKDIVTANKALLALHGSELFQIAHKNGRSISFEASVGGCIPVISALRDSFIANDIQRIFGIVNGTTNYVLTKMTKEHLKYDDALSNAQQKGYAEKDPSTDVDGIDSAHKLAILARMGFNCDFDYEDIYVEGITDVELKDINYAHELGYTLKLLAISKKNDNGLELRVNPTLLPHEHLLSSVSGVFNAICISGNAMGETMLYGQGAGQMPTASAVVSDLVDVALGRAKLTFDSIKPLSGSCEKINVLDISTIKTRYYLRYSITDRPGVLAKITSVLGNHNISIASVIQKETKENGMVPLVMMTHLAEEGNLQKALLEINKLDVVKGKTRFLRVEETERLI</sequence>
<evidence type="ECO:0000256" key="7">
    <source>
        <dbReference type="ARBA" id="ARBA00022697"/>
    </source>
</evidence>
<dbReference type="Pfam" id="PF01842">
    <property type="entry name" value="ACT"/>
    <property type="match status" value="1"/>
</dbReference>
<dbReference type="NCBIfam" id="NF004976">
    <property type="entry name" value="PRK06349.1"/>
    <property type="match status" value="1"/>
</dbReference>
<comment type="pathway">
    <text evidence="2">Amino-acid biosynthesis; L-methionine biosynthesis via de novo pathway; L-homoserine from L-aspartate: step 3/3.</text>
</comment>
<comment type="similarity">
    <text evidence="3">Belongs to the homoserine dehydrogenase family.</text>
</comment>
<dbReference type="Gene3D" id="3.30.70.260">
    <property type="match status" value="1"/>
</dbReference>
<keyword evidence="8" id="KW-0521">NADP</keyword>
<dbReference type="Gene3D" id="3.30.360.10">
    <property type="entry name" value="Dihydrodipicolinate Reductase, domain 2"/>
    <property type="match status" value="1"/>
</dbReference>
<evidence type="ECO:0000256" key="9">
    <source>
        <dbReference type="ARBA" id="ARBA00023002"/>
    </source>
</evidence>
<dbReference type="InterPro" id="IPR001342">
    <property type="entry name" value="HDH_cat"/>
</dbReference>
<dbReference type="GO" id="GO:0004412">
    <property type="term" value="F:homoserine dehydrogenase activity"/>
    <property type="evidence" value="ECO:0007669"/>
    <property type="project" value="UniProtKB-EC"/>
</dbReference>
<dbReference type="Gene3D" id="3.40.50.720">
    <property type="entry name" value="NAD(P)-binding Rossmann-like Domain"/>
    <property type="match status" value="1"/>
</dbReference>
<dbReference type="FunFam" id="3.30.70.260:FF:000030">
    <property type="entry name" value="Homoserine dehydrogenase"/>
    <property type="match status" value="1"/>
</dbReference>
<dbReference type="Pfam" id="PF03447">
    <property type="entry name" value="NAD_binding_3"/>
    <property type="match status" value="1"/>
</dbReference>
<dbReference type="UniPathway" id="UPA00050">
    <property type="reaction ID" value="UER00063"/>
</dbReference>
<dbReference type="AlphaFoldDB" id="A0A0F9KVX1"/>
<evidence type="ECO:0000256" key="6">
    <source>
        <dbReference type="ARBA" id="ARBA00022605"/>
    </source>
</evidence>
<comment type="caution">
    <text evidence="12">The sequence shown here is derived from an EMBL/GenBank/DDBJ whole genome shotgun (WGS) entry which is preliminary data.</text>
</comment>
<keyword evidence="6" id="KW-0028">Amino-acid biosynthesis</keyword>
<dbReference type="PANTHER" id="PTHR43331">
    <property type="entry name" value="HOMOSERINE DEHYDROGENASE"/>
    <property type="match status" value="1"/>
</dbReference>
<dbReference type="SUPFAM" id="SSF55347">
    <property type="entry name" value="Glyceraldehyde-3-phosphate dehydrogenase-like, C-terminal domain"/>
    <property type="match status" value="1"/>
</dbReference>
<dbReference type="InterPro" id="IPR005106">
    <property type="entry name" value="Asp/hSer_DH_NAD-bd"/>
</dbReference>
<evidence type="ECO:0000256" key="8">
    <source>
        <dbReference type="ARBA" id="ARBA00022857"/>
    </source>
</evidence>
<dbReference type="EC" id="1.1.1.3" evidence="4"/>
<dbReference type="Pfam" id="PF00742">
    <property type="entry name" value="Homoserine_dh"/>
    <property type="match status" value="1"/>
</dbReference>